<feature type="domain" description="SnoaL-like" evidence="1">
    <location>
        <begin position="9"/>
        <end position="115"/>
    </location>
</feature>
<reference evidence="2 3" key="1">
    <citation type="submission" date="2020-11" db="EMBL/GenBank/DDBJ databases">
        <authorList>
            <person name="Kim M.K."/>
        </authorList>
    </citation>
    <scope>NUCLEOTIDE SEQUENCE [LARGE SCALE GENOMIC DNA]</scope>
    <source>
        <strain evidence="2 3">BT662</strain>
    </source>
</reference>
<organism evidence="2 3">
    <name type="scientific">Hymenobacter ruricola</name>
    <dbReference type="NCBI Taxonomy" id="2791023"/>
    <lineage>
        <taxon>Bacteria</taxon>
        <taxon>Pseudomonadati</taxon>
        <taxon>Bacteroidota</taxon>
        <taxon>Cytophagia</taxon>
        <taxon>Cytophagales</taxon>
        <taxon>Hymenobacteraceae</taxon>
        <taxon>Hymenobacter</taxon>
    </lineage>
</organism>
<proteinExistence type="predicted"/>
<gene>
    <name evidence="2" type="ORF">I2H31_12570</name>
</gene>
<dbReference type="Gene3D" id="3.10.450.50">
    <property type="match status" value="1"/>
</dbReference>
<protein>
    <submittedName>
        <fullName evidence="2">Nuclear transport factor 2 family protein</fullName>
    </submittedName>
</protein>
<dbReference type="Proteomes" id="UP000618931">
    <property type="component" value="Unassembled WGS sequence"/>
</dbReference>
<sequence length="132" mass="14422">METQPQQVVHDFLTAVQHGQFDKVGAALHPQVQWSQPGRNRLSGLKHSREEVFGMVGQMQELTAGSLVLTAADLMSVNGNRVACRVHWKAAQPPGAVLNVDNIDVYTVENGLITQVQVFSADAAQEDAFWGQ</sequence>
<name>A0ABS0I4R5_9BACT</name>
<dbReference type="InterPro" id="IPR037401">
    <property type="entry name" value="SnoaL-like"/>
</dbReference>
<dbReference type="EMBL" id="JADQDM010000005">
    <property type="protein sequence ID" value="MBF9221937.1"/>
    <property type="molecule type" value="Genomic_DNA"/>
</dbReference>
<accession>A0ABS0I4R5</accession>
<keyword evidence="3" id="KW-1185">Reference proteome</keyword>
<comment type="caution">
    <text evidence="2">The sequence shown here is derived from an EMBL/GenBank/DDBJ whole genome shotgun (WGS) entry which is preliminary data.</text>
</comment>
<dbReference type="Pfam" id="PF12680">
    <property type="entry name" value="SnoaL_2"/>
    <property type="match status" value="1"/>
</dbReference>
<evidence type="ECO:0000313" key="3">
    <source>
        <dbReference type="Proteomes" id="UP000618931"/>
    </source>
</evidence>
<dbReference type="SUPFAM" id="SSF54427">
    <property type="entry name" value="NTF2-like"/>
    <property type="match status" value="1"/>
</dbReference>
<evidence type="ECO:0000259" key="1">
    <source>
        <dbReference type="Pfam" id="PF12680"/>
    </source>
</evidence>
<dbReference type="RefSeq" id="WP_196293383.1">
    <property type="nucleotide sequence ID" value="NZ_JADQDM010000005.1"/>
</dbReference>
<evidence type="ECO:0000313" key="2">
    <source>
        <dbReference type="EMBL" id="MBF9221937.1"/>
    </source>
</evidence>
<dbReference type="InterPro" id="IPR032710">
    <property type="entry name" value="NTF2-like_dom_sf"/>
</dbReference>